<dbReference type="Gene3D" id="2.60.40.60">
    <property type="entry name" value="Cadherins"/>
    <property type="match status" value="1"/>
</dbReference>
<sequence>MRRTAESAKWSDGWCTVGHCNLPPVFTQDMNNLALSEQTPVGTVVYKLEGYDPEGGNVSFGLIGSDNFIADPISGDVQVIKELDREVSRLIRISDINGGSNELLLVLKLDPCNFVTSMSSFGKGKARGLQWCGAVCKRWQK</sequence>
<evidence type="ECO:0000313" key="3">
    <source>
        <dbReference type="EnsemblMetazoa" id="ACUA003182-PA"/>
    </source>
</evidence>
<evidence type="ECO:0000256" key="1">
    <source>
        <dbReference type="PROSITE-ProRule" id="PRU00043"/>
    </source>
</evidence>
<evidence type="ECO:0000259" key="2">
    <source>
        <dbReference type="PROSITE" id="PS50268"/>
    </source>
</evidence>
<dbReference type="GO" id="GO:0007156">
    <property type="term" value="P:homophilic cell adhesion via plasma membrane adhesion molecules"/>
    <property type="evidence" value="ECO:0007669"/>
    <property type="project" value="InterPro"/>
</dbReference>
<dbReference type="VEuPathDB" id="VectorBase:ACUA003182"/>
<protein>
    <recommendedName>
        <fullName evidence="2">Cadherin domain-containing protein</fullName>
    </recommendedName>
</protein>
<accession>A0A182LVT3</accession>
<feature type="domain" description="Cadherin" evidence="2">
    <location>
        <begin position="27"/>
        <end position="86"/>
    </location>
</feature>
<evidence type="ECO:0000313" key="4">
    <source>
        <dbReference type="Proteomes" id="UP000075883"/>
    </source>
</evidence>
<dbReference type="CDD" id="cd11304">
    <property type="entry name" value="Cadherin_repeat"/>
    <property type="match status" value="1"/>
</dbReference>
<reference evidence="4" key="1">
    <citation type="submission" date="2013-09" db="EMBL/GenBank/DDBJ databases">
        <title>The Genome Sequence of Anopheles culicifacies species A.</title>
        <authorList>
            <consortium name="The Broad Institute Genomics Platform"/>
            <person name="Neafsey D.E."/>
            <person name="Besansky N."/>
            <person name="Howell P."/>
            <person name="Walton C."/>
            <person name="Young S.K."/>
            <person name="Zeng Q."/>
            <person name="Gargeya S."/>
            <person name="Fitzgerald M."/>
            <person name="Haas B."/>
            <person name="Abouelleil A."/>
            <person name="Allen A.W."/>
            <person name="Alvarado L."/>
            <person name="Arachchi H.M."/>
            <person name="Berlin A.M."/>
            <person name="Chapman S.B."/>
            <person name="Gainer-Dewar J."/>
            <person name="Goldberg J."/>
            <person name="Griggs A."/>
            <person name="Gujja S."/>
            <person name="Hansen M."/>
            <person name="Howarth C."/>
            <person name="Imamovic A."/>
            <person name="Ireland A."/>
            <person name="Larimer J."/>
            <person name="McCowan C."/>
            <person name="Murphy C."/>
            <person name="Pearson M."/>
            <person name="Poon T.W."/>
            <person name="Priest M."/>
            <person name="Roberts A."/>
            <person name="Saif S."/>
            <person name="Shea T."/>
            <person name="Sisk P."/>
            <person name="Sykes S."/>
            <person name="Wortman J."/>
            <person name="Nusbaum C."/>
            <person name="Birren B."/>
        </authorList>
    </citation>
    <scope>NUCLEOTIDE SEQUENCE [LARGE SCALE GENOMIC DNA]</scope>
    <source>
        <strain evidence="4">A-37</strain>
    </source>
</reference>
<dbReference type="PROSITE" id="PS50268">
    <property type="entry name" value="CADHERIN_2"/>
    <property type="match status" value="1"/>
</dbReference>
<dbReference type="GO" id="GO:0016020">
    <property type="term" value="C:membrane"/>
    <property type="evidence" value="ECO:0007669"/>
    <property type="project" value="InterPro"/>
</dbReference>
<organism evidence="3 4">
    <name type="scientific">Anopheles culicifacies</name>
    <dbReference type="NCBI Taxonomy" id="139723"/>
    <lineage>
        <taxon>Eukaryota</taxon>
        <taxon>Metazoa</taxon>
        <taxon>Ecdysozoa</taxon>
        <taxon>Arthropoda</taxon>
        <taxon>Hexapoda</taxon>
        <taxon>Insecta</taxon>
        <taxon>Pterygota</taxon>
        <taxon>Neoptera</taxon>
        <taxon>Endopterygota</taxon>
        <taxon>Diptera</taxon>
        <taxon>Nematocera</taxon>
        <taxon>Culicoidea</taxon>
        <taxon>Culicidae</taxon>
        <taxon>Anophelinae</taxon>
        <taxon>Anopheles</taxon>
        <taxon>culicifacies species complex</taxon>
    </lineage>
</organism>
<name>A0A182LVT3_9DIPT</name>
<reference evidence="3" key="2">
    <citation type="submission" date="2020-05" db="UniProtKB">
        <authorList>
            <consortium name="EnsemblMetazoa"/>
        </authorList>
    </citation>
    <scope>IDENTIFICATION</scope>
    <source>
        <strain evidence="3">A-37</strain>
    </source>
</reference>
<dbReference type="SUPFAM" id="SSF49313">
    <property type="entry name" value="Cadherin-like"/>
    <property type="match status" value="1"/>
</dbReference>
<dbReference type="AlphaFoldDB" id="A0A182LVT3"/>
<dbReference type="InterPro" id="IPR015919">
    <property type="entry name" value="Cadherin-like_sf"/>
</dbReference>
<dbReference type="EMBL" id="AXCM01008691">
    <property type="status" value="NOT_ANNOTATED_CDS"/>
    <property type="molecule type" value="Genomic_DNA"/>
</dbReference>
<dbReference type="Proteomes" id="UP000075883">
    <property type="component" value="Unassembled WGS sequence"/>
</dbReference>
<dbReference type="GO" id="GO:0005509">
    <property type="term" value="F:calcium ion binding"/>
    <property type="evidence" value="ECO:0007669"/>
    <property type="project" value="UniProtKB-UniRule"/>
</dbReference>
<proteinExistence type="predicted"/>
<keyword evidence="1" id="KW-0106">Calcium</keyword>
<keyword evidence="4" id="KW-1185">Reference proteome</keyword>
<dbReference type="STRING" id="139723.A0A182LVT3"/>
<dbReference type="EnsemblMetazoa" id="ACUA003182-RA">
    <property type="protein sequence ID" value="ACUA003182-PA"/>
    <property type="gene ID" value="ACUA003182"/>
</dbReference>
<dbReference type="InterPro" id="IPR002126">
    <property type="entry name" value="Cadherin-like_dom"/>
</dbReference>